<dbReference type="VEuPathDB" id="TrichDB:TRFO_03693"/>
<protein>
    <submittedName>
        <fullName evidence="2">Uncharacterized protein</fullName>
    </submittedName>
</protein>
<feature type="region of interest" description="Disordered" evidence="1">
    <location>
        <begin position="131"/>
        <end position="201"/>
    </location>
</feature>
<evidence type="ECO:0000313" key="3">
    <source>
        <dbReference type="Proteomes" id="UP000179807"/>
    </source>
</evidence>
<dbReference type="AlphaFoldDB" id="A0A1J4KL96"/>
<keyword evidence="3" id="KW-1185">Reference proteome</keyword>
<dbReference type="RefSeq" id="XP_068365215.1">
    <property type="nucleotide sequence ID" value="XM_068491458.1"/>
</dbReference>
<dbReference type="GeneID" id="94826162"/>
<dbReference type="EMBL" id="MLAK01000571">
    <property type="protein sequence ID" value="OHT12079.1"/>
    <property type="molecule type" value="Genomic_DNA"/>
</dbReference>
<name>A0A1J4KL96_9EUKA</name>
<comment type="caution">
    <text evidence="2">The sequence shown here is derived from an EMBL/GenBank/DDBJ whole genome shotgun (WGS) entry which is preliminary data.</text>
</comment>
<organism evidence="2 3">
    <name type="scientific">Tritrichomonas foetus</name>
    <dbReference type="NCBI Taxonomy" id="1144522"/>
    <lineage>
        <taxon>Eukaryota</taxon>
        <taxon>Metamonada</taxon>
        <taxon>Parabasalia</taxon>
        <taxon>Tritrichomonadida</taxon>
        <taxon>Tritrichomonadidae</taxon>
        <taxon>Tritrichomonas</taxon>
    </lineage>
</organism>
<evidence type="ECO:0000256" key="1">
    <source>
        <dbReference type="SAM" id="MobiDB-lite"/>
    </source>
</evidence>
<dbReference type="Proteomes" id="UP000179807">
    <property type="component" value="Unassembled WGS sequence"/>
</dbReference>
<evidence type="ECO:0000313" key="2">
    <source>
        <dbReference type="EMBL" id="OHT12079.1"/>
    </source>
</evidence>
<proteinExistence type="predicted"/>
<reference evidence="2" key="1">
    <citation type="submission" date="2016-10" db="EMBL/GenBank/DDBJ databases">
        <authorList>
            <person name="Benchimol M."/>
            <person name="Almeida L.G."/>
            <person name="Vasconcelos A.T."/>
            <person name="Perreira-Neves A."/>
            <person name="Rosa I.A."/>
            <person name="Tasca T."/>
            <person name="Bogo M.R."/>
            <person name="de Souza W."/>
        </authorList>
    </citation>
    <scope>NUCLEOTIDE SEQUENCE [LARGE SCALE GENOMIC DNA]</scope>
    <source>
        <strain evidence="2">K</strain>
    </source>
</reference>
<gene>
    <name evidence="2" type="ORF">TRFO_03693</name>
</gene>
<accession>A0A1J4KL96</accession>
<feature type="compositionally biased region" description="Polar residues" evidence="1">
    <location>
        <begin position="156"/>
        <end position="174"/>
    </location>
</feature>
<dbReference type="OrthoDB" id="10683869at2759"/>
<sequence length="201" mass="23117">MKNDPESDINEYFDMLEFTQKSFIVEGMRNIMKEEKNEAKMKVVIDMLENRMMNETKSDRVVKEASEVSEKMNNIIQNKGAFQTPIRSSKSAIGILNSTPRDRERAIRSRASSVRFSLNIEDDIAHAIAEEKKKHSDQEIISPENIPESDEPINTLKISNEQTLSKHQNTSDKQYLNRRMIPPQSRSGSHTKGASLRRNYS</sequence>